<dbReference type="CDD" id="cd13999">
    <property type="entry name" value="STKc_MAP3K-like"/>
    <property type="match status" value="1"/>
</dbReference>
<evidence type="ECO:0000313" key="8">
    <source>
        <dbReference type="EMBL" id="KAJ3436446.1"/>
    </source>
</evidence>
<protein>
    <submittedName>
        <fullName evidence="8">Serine/threonine-protein kinase -related</fullName>
    </submittedName>
</protein>
<organism evidence="8 9">
    <name type="scientific">Anaeramoeba flamelloides</name>
    <dbReference type="NCBI Taxonomy" id="1746091"/>
    <lineage>
        <taxon>Eukaryota</taxon>
        <taxon>Metamonada</taxon>
        <taxon>Anaeramoebidae</taxon>
        <taxon>Anaeramoeba</taxon>
    </lineage>
</organism>
<sequence length="1250" mass="145182">MSENLVNLLLKIIEEAKTLEIHKLKFKAILKKLLRILKESKGFVVQDLHVKSFQQILENLKQMIKKFNTSEWLQNLLQSDERVSSNLKKLNEELHQVSLLIGLSESSSALQFKLSVEDNIKDLAQIRDKLLLLLKQKKKKQDNSEVFKLIKNKIKIIEQELKVELKKELVKNTKQQQQQQQQQQQDQSKVKQKKDQQKQRQRQRQNQKQKKKKKEPLNIKRKKEKKKHFHELQELENQLKNSNGLQDPKKELFLVDPEEFIFGKLIGKGGFGRVFRGTWKGKEVAIKIILKELINKENLKAFRKEIYLLSTLKHQNIIQFLGASLLKEPYCVVTEFVSGGSLFSLIHKNRNINLANNQIKGIAIEIANGMDYLHSYGIIHRDLKSLNVLLDENYASVQICDFGMARVRQNRMQNKLLMTAQIGTTFWMAPEVLAGSAYDIKCDVYSYGILLYELATRRIPYKELNYTPIQIAFAVVNDRLRPRFIETDDVSLELKELISKCLDHRPFKRPTFKEILKLISTENFIFPKYNRKIFSQVRKDFRRRKEEQDNLPKEFSKSEKEAINFSDSLYLPNSQVQKIKKEQEQEQEQEKKHGQEKEKENKNENQNEKEKEKQKPNHPQNKKDEKYLIEKPVPILTKLVRFLKEKSKNEEEFPEFAITFSKSGGLTGVCSLLVSTTTIKALPNQLTLLINHNSKSEIRSIAKLCCLTLSYLVITDKTLIFLRTEKRLFPWLVKRFQLNPTDKIIFRLISKLSRDKVIRDKFKARSLLKFLFLNIEKNLEIIANFCLDENIELKLKSTNLLETSINLLNSKESSTRSHAIRVISKLINFKWAKQQNFDNYSQFIKTILKFCQNAIESNPEKIELKKWKNEQILHSLNLLRNLSNDNKPIIGIIWNCGEEINSIIDNCIDLTAPSRVIIECSSFMRGLIQNYNDLDYNFIENTQLISKTINSIHSTPTRAKLDLLKILSIIVCNSDNCTRQLCKKNSITIIAKFLHKSNEIILKNTLTILGCCAKLIEGANIISQINLIPICSGLISHEEMDIKLSSLTFINNISKHPQYIESIIESGSLFSLITLVNSKNYLIFKKVIPIIIVLAKDKDALRIMKESRVIQNLTLLAFNEKIFKLYQENSMNGSGNENNGKNNLHNFSIKSLNALLEFVKLGEKIEVMPQIIKFSKNENTTIIFLIKALSLLSELVSQRDKDNIQLAKKLGIFKALEIVSQRIQNSKQNQIKELKDLLKIVLILTKKFKN</sequence>
<dbReference type="PROSITE" id="PS00107">
    <property type="entry name" value="PROTEIN_KINASE_ATP"/>
    <property type="match status" value="1"/>
</dbReference>
<dbReference type="GO" id="GO:0005524">
    <property type="term" value="F:ATP binding"/>
    <property type="evidence" value="ECO:0007669"/>
    <property type="project" value="UniProtKB-UniRule"/>
</dbReference>
<evidence type="ECO:0000256" key="1">
    <source>
        <dbReference type="ARBA" id="ARBA00022679"/>
    </source>
</evidence>
<dbReference type="SUPFAM" id="SSF48371">
    <property type="entry name" value="ARM repeat"/>
    <property type="match status" value="2"/>
</dbReference>
<evidence type="ECO:0000259" key="7">
    <source>
        <dbReference type="PROSITE" id="PS50011"/>
    </source>
</evidence>
<dbReference type="PANTHER" id="PTHR44329:SF298">
    <property type="entry name" value="MIXED LINEAGE KINASE DOMAIN-LIKE PROTEIN"/>
    <property type="match status" value="1"/>
</dbReference>
<evidence type="ECO:0000256" key="4">
    <source>
        <dbReference type="ARBA" id="ARBA00022840"/>
    </source>
</evidence>
<feature type="domain" description="Protein kinase" evidence="7">
    <location>
        <begin position="260"/>
        <end position="525"/>
    </location>
</feature>
<dbReference type="GO" id="GO:0004674">
    <property type="term" value="F:protein serine/threonine kinase activity"/>
    <property type="evidence" value="ECO:0007669"/>
    <property type="project" value="TreeGrafter"/>
</dbReference>
<accession>A0AAV7Z5I6</accession>
<evidence type="ECO:0000256" key="3">
    <source>
        <dbReference type="ARBA" id="ARBA00022777"/>
    </source>
</evidence>
<feature type="compositionally biased region" description="Basic and acidic residues" evidence="6">
    <location>
        <begin position="579"/>
        <end position="627"/>
    </location>
</feature>
<evidence type="ECO:0000256" key="6">
    <source>
        <dbReference type="SAM" id="MobiDB-lite"/>
    </source>
</evidence>
<dbReference type="PROSITE" id="PS50011">
    <property type="entry name" value="PROTEIN_KINASE_DOM"/>
    <property type="match status" value="1"/>
</dbReference>
<dbReference type="Pfam" id="PF00069">
    <property type="entry name" value="Pkinase"/>
    <property type="match status" value="1"/>
</dbReference>
<dbReference type="InterPro" id="IPR011009">
    <property type="entry name" value="Kinase-like_dom_sf"/>
</dbReference>
<dbReference type="Gene3D" id="1.10.510.10">
    <property type="entry name" value="Transferase(Phosphotransferase) domain 1"/>
    <property type="match status" value="1"/>
</dbReference>
<feature type="binding site" evidence="5">
    <location>
        <position position="291"/>
    </location>
    <ligand>
        <name>ATP</name>
        <dbReference type="ChEBI" id="CHEBI:30616"/>
    </ligand>
</feature>
<proteinExistence type="predicted"/>
<dbReference type="Proteomes" id="UP001146793">
    <property type="component" value="Unassembled WGS sequence"/>
</dbReference>
<feature type="region of interest" description="Disordered" evidence="6">
    <location>
        <begin position="577"/>
        <end position="627"/>
    </location>
</feature>
<evidence type="ECO:0000256" key="2">
    <source>
        <dbReference type="ARBA" id="ARBA00022741"/>
    </source>
</evidence>
<keyword evidence="3 8" id="KW-0418">Kinase</keyword>
<dbReference type="FunFam" id="3.30.200.20:FF:000180">
    <property type="entry name" value="serine/threonine-protein kinase STY46-like"/>
    <property type="match status" value="1"/>
</dbReference>
<keyword evidence="2 5" id="KW-0547">Nucleotide-binding</keyword>
<dbReference type="PROSITE" id="PS00108">
    <property type="entry name" value="PROTEIN_KINASE_ST"/>
    <property type="match status" value="1"/>
</dbReference>
<keyword evidence="4 5" id="KW-0067">ATP-binding</keyword>
<keyword evidence="1" id="KW-0808">Transferase</keyword>
<dbReference type="Gene3D" id="1.25.10.10">
    <property type="entry name" value="Leucine-rich Repeat Variant"/>
    <property type="match status" value="1"/>
</dbReference>
<evidence type="ECO:0000313" key="9">
    <source>
        <dbReference type="Proteomes" id="UP001146793"/>
    </source>
</evidence>
<dbReference type="InterPro" id="IPR008271">
    <property type="entry name" value="Ser/Thr_kinase_AS"/>
</dbReference>
<dbReference type="Gene3D" id="3.30.200.20">
    <property type="entry name" value="Phosphorylase Kinase, domain 1"/>
    <property type="match status" value="1"/>
</dbReference>
<dbReference type="SMART" id="SM00220">
    <property type="entry name" value="S_TKc"/>
    <property type="match status" value="1"/>
</dbReference>
<feature type="region of interest" description="Disordered" evidence="6">
    <location>
        <begin position="180"/>
        <end position="226"/>
    </location>
</feature>
<dbReference type="InterPro" id="IPR000719">
    <property type="entry name" value="Prot_kinase_dom"/>
</dbReference>
<comment type="caution">
    <text evidence="8">The sequence shown here is derived from an EMBL/GenBank/DDBJ whole genome shotgun (WGS) entry which is preliminary data.</text>
</comment>
<reference evidence="8" key="1">
    <citation type="submission" date="2022-08" db="EMBL/GenBank/DDBJ databases">
        <title>Novel sulphate-reducing endosymbionts in the free-living metamonad Anaeramoeba.</title>
        <authorList>
            <person name="Jerlstrom-Hultqvist J."/>
            <person name="Cepicka I."/>
            <person name="Gallot-Lavallee L."/>
            <person name="Salas-Leiva D."/>
            <person name="Curtis B.A."/>
            <person name="Zahonova K."/>
            <person name="Pipaliya S."/>
            <person name="Dacks J."/>
            <person name="Roger A.J."/>
        </authorList>
    </citation>
    <scope>NUCLEOTIDE SEQUENCE</scope>
    <source>
        <strain evidence="8">Busselton2</strain>
    </source>
</reference>
<dbReference type="InterPro" id="IPR017441">
    <property type="entry name" value="Protein_kinase_ATP_BS"/>
</dbReference>
<dbReference type="PANTHER" id="PTHR44329">
    <property type="entry name" value="SERINE/THREONINE-PROTEIN KINASE TNNI3K-RELATED"/>
    <property type="match status" value="1"/>
</dbReference>
<gene>
    <name evidence="8" type="ORF">M0812_18504</name>
</gene>
<dbReference type="InterPro" id="IPR016024">
    <property type="entry name" value="ARM-type_fold"/>
</dbReference>
<dbReference type="EMBL" id="JANTQA010000036">
    <property type="protein sequence ID" value="KAJ3436446.1"/>
    <property type="molecule type" value="Genomic_DNA"/>
</dbReference>
<dbReference type="SUPFAM" id="SSF56112">
    <property type="entry name" value="Protein kinase-like (PK-like)"/>
    <property type="match status" value="1"/>
</dbReference>
<dbReference type="InterPro" id="IPR011989">
    <property type="entry name" value="ARM-like"/>
</dbReference>
<dbReference type="InterPro" id="IPR051681">
    <property type="entry name" value="Ser/Thr_Kinases-Pseudokinases"/>
</dbReference>
<evidence type="ECO:0000256" key="5">
    <source>
        <dbReference type="PROSITE-ProRule" id="PRU10141"/>
    </source>
</evidence>
<name>A0AAV7Z5I6_9EUKA</name>
<feature type="compositionally biased region" description="Basic residues" evidence="6">
    <location>
        <begin position="199"/>
        <end position="226"/>
    </location>
</feature>
<dbReference type="AlphaFoldDB" id="A0AAV7Z5I6"/>